<proteinExistence type="predicted"/>
<keyword evidence="1" id="KW-0175">Coiled coil</keyword>
<accession>A0A5R9C439</accession>
<evidence type="ECO:0000256" key="1">
    <source>
        <dbReference type="SAM" id="Coils"/>
    </source>
</evidence>
<name>A0A5R9C439_9LACT</name>
<dbReference type="OrthoDB" id="2193070at2"/>
<evidence type="ECO:0000313" key="3">
    <source>
        <dbReference type="Proteomes" id="UP000307201"/>
    </source>
</evidence>
<reference evidence="2 3" key="1">
    <citation type="submission" date="2019-05" db="EMBL/GenBank/DDBJ databases">
        <title>The metagenome of a microbial culture collection derived from dairy environment covers the genomic content of the human microbiome.</title>
        <authorList>
            <person name="Roder T."/>
            <person name="Wuthrich D."/>
            <person name="Sattari Z."/>
            <person name="Von Ah U."/>
            <person name="Bar C."/>
            <person name="Ronchi F."/>
            <person name="Macpherson A.J."/>
            <person name="Ganal-Vonarburg S.C."/>
            <person name="Bruggmann R."/>
            <person name="Vergeres G."/>
        </authorList>
    </citation>
    <scope>NUCLEOTIDE SEQUENCE [LARGE SCALE GENOMIC DNA]</scope>
    <source>
        <strain evidence="2 3">FAM 24235</strain>
    </source>
</reference>
<feature type="coiled-coil region" evidence="1">
    <location>
        <begin position="214"/>
        <end position="255"/>
    </location>
</feature>
<organism evidence="2 3">
    <name type="scientific">Marinilactibacillus psychrotolerans</name>
    <dbReference type="NCBI Taxonomy" id="191770"/>
    <lineage>
        <taxon>Bacteria</taxon>
        <taxon>Bacillati</taxon>
        <taxon>Bacillota</taxon>
        <taxon>Bacilli</taxon>
        <taxon>Lactobacillales</taxon>
        <taxon>Carnobacteriaceae</taxon>
        <taxon>Marinilactibacillus</taxon>
    </lineage>
</organism>
<gene>
    <name evidence="2" type="ORF">FEZ48_06330</name>
</gene>
<protein>
    <submittedName>
        <fullName evidence="2">DUF1351 domain-containing protein</fullName>
    </submittedName>
</protein>
<comment type="caution">
    <text evidence="2">The sequence shown here is derived from an EMBL/GenBank/DDBJ whole genome shotgun (WGS) entry which is preliminary data.</text>
</comment>
<dbReference type="RefSeq" id="WP_138471706.1">
    <property type="nucleotide sequence ID" value="NZ_VBTE01000015.1"/>
</dbReference>
<dbReference type="Pfam" id="PF07083">
    <property type="entry name" value="DUF1351"/>
    <property type="match status" value="1"/>
</dbReference>
<evidence type="ECO:0000313" key="2">
    <source>
        <dbReference type="EMBL" id="TLQ07594.1"/>
    </source>
</evidence>
<dbReference type="EMBL" id="VBTE01000015">
    <property type="protein sequence ID" value="TLQ07594.1"/>
    <property type="molecule type" value="Genomic_DNA"/>
</dbReference>
<sequence>MTNELIENSSFGLKYTPAVLEMERYEEMEEAVKAFADKYSGLVFTAAEKNGATEARSELIALQNSLEAERKNVKKEYNKPLQEFETKVKKLVDMIGEPLDDIRDGLKVIEEGERERRESALQSTLESMIKNNDRVSIDDLEQPSSWLNKGNFTNKLKPTAKFEKELFQAIKEKEREFEHKEAQKRIVTNYCETKEIDPSGWLQQLNYRSATEIMDSINQEENRKKEKARLAQEREEREKEAAQALAKEVEQIQRVEKTEIETQAETDIEPTSQIELVKEVYTDTIEITGTAQQLKELNEYLKSSGIKVKKVEDSFVLDGLPF</sequence>
<dbReference type="AlphaFoldDB" id="A0A5R9C439"/>
<dbReference type="Proteomes" id="UP000307201">
    <property type="component" value="Unassembled WGS sequence"/>
</dbReference>
<dbReference type="InterPro" id="IPR009785">
    <property type="entry name" value="Prophage_Lj928_Orf309"/>
</dbReference>